<proteinExistence type="predicted"/>
<organism evidence="1 2">
    <name type="scientific">Smallanthus sonchifolius</name>
    <dbReference type="NCBI Taxonomy" id="185202"/>
    <lineage>
        <taxon>Eukaryota</taxon>
        <taxon>Viridiplantae</taxon>
        <taxon>Streptophyta</taxon>
        <taxon>Embryophyta</taxon>
        <taxon>Tracheophyta</taxon>
        <taxon>Spermatophyta</taxon>
        <taxon>Magnoliopsida</taxon>
        <taxon>eudicotyledons</taxon>
        <taxon>Gunneridae</taxon>
        <taxon>Pentapetalae</taxon>
        <taxon>asterids</taxon>
        <taxon>campanulids</taxon>
        <taxon>Asterales</taxon>
        <taxon>Asteraceae</taxon>
        <taxon>Asteroideae</taxon>
        <taxon>Heliantheae alliance</taxon>
        <taxon>Millerieae</taxon>
        <taxon>Smallanthus</taxon>
    </lineage>
</organism>
<protein>
    <submittedName>
        <fullName evidence="1">Uncharacterized protein</fullName>
    </submittedName>
</protein>
<reference evidence="2" key="1">
    <citation type="journal article" date="2022" name="Mol. Ecol. Resour.">
        <title>The genomes of chicory, endive, great burdock and yacon provide insights into Asteraceae palaeo-polyploidization history and plant inulin production.</title>
        <authorList>
            <person name="Fan W."/>
            <person name="Wang S."/>
            <person name="Wang H."/>
            <person name="Wang A."/>
            <person name="Jiang F."/>
            <person name="Liu H."/>
            <person name="Zhao H."/>
            <person name="Xu D."/>
            <person name="Zhang Y."/>
        </authorList>
    </citation>
    <scope>NUCLEOTIDE SEQUENCE [LARGE SCALE GENOMIC DNA]</scope>
    <source>
        <strain evidence="2">cv. Yunnan</strain>
    </source>
</reference>
<sequence length="113" mass="12557">MLSCGTSHAASNMCPYCHIIECGKISRLKIDARRPELDVFLELLSDPDNLCVEKLSTALKAVEVAGVYDRENNCKFDLALAGNSWRVRASKLLKGSQKPSIHQVQRLLKEVSL</sequence>
<dbReference type="Proteomes" id="UP001056120">
    <property type="component" value="Linkage Group LG08"/>
</dbReference>
<keyword evidence="2" id="KW-1185">Reference proteome</keyword>
<name>A0ACB9IGH3_9ASTR</name>
<accession>A0ACB9IGH3</accession>
<evidence type="ECO:0000313" key="2">
    <source>
        <dbReference type="Proteomes" id="UP001056120"/>
    </source>
</evidence>
<gene>
    <name evidence="1" type="ORF">L1987_22067</name>
</gene>
<evidence type="ECO:0000313" key="1">
    <source>
        <dbReference type="EMBL" id="KAI3806172.1"/>
    </source>
</evidence>
<comment type="caution">
    <text evidence="1">The sequence shown here is derived from an EMBL/GenBank/DDBJ whole genome shotgun (WGS) entry which is preliminary data.</text>
</comment>
<dbReference type="EMBL" id="CM042025">
    <property type="protein sequence ID" value="KAI3806172.1"/>
    <property type="molecule type" value="Genomic_DNA"/>
</dbReference>
<reference evidence="1 2" key="2">
    <citation type="journal article" date="2022" name="Mol. Ecol. Resour.">
        <title>The genomes of chicory, endive, great burdock and yacon provide insights into Asteraceae paleo-polyploidization history and plant inulin production.</title>
        <authorList>
            <person name="Fan W."/>
            <person name="Wang S."/>
            <person name="Wang H."/>
            <person name="Wang A."/>
            <person name="Jiang F."/>
            <person name="Liu H."/>
            <person name="Zhao H."/>
            <person name="Xu D."/>
            <person name="Zhang Y."/>
        </authorList>
    </citation>
    <scope>NUCLEOTIDE SEQUENCE [LARGE SCALE GENOMIC DNA]</scope>
    <source>
        <strain evidence="2">cv. Yunnan</strain>
        <tissue evidence="1">Leaves</tissue>
    </source>
</reference>